<dbReference type="InterPro" id="IPR006028">
    <property type="entry name" value="GABAA/Glycine_rcpt"/>
</dbReference>
<feature type="transmembrane region" description="Helical" evidence="11">
    <location>
        <begin position="186"/>
        <end position="208"/>
    </location>
</feature>
<keyword evidence="3" id="KW-0813">Transport</keyword>
<feature type="domain" description="Neurotransmitter-gated ion-channel transmembrane" evidence="13">
    <location>
        <begin position="127"/>
        <end position="218"/>
    </location>
</feature>
<keyword evidence="4" id="KW-1003">Cell membrane</keyword>
<dbReference type="InterPro" id="IPR038050">
    <property type="entry name" value="Neuro_actylchol_rec"/>
</dbReference>
<dbReference type="GO" id="GO:0005886">
    <property type="term" value="C:plasma membrane"/>
    <property type="evidence" value="ECO:0007669"/>
    <property type="project" value="UniProtKB-SubCell"/>
</dbReference>
<keyword evidence="10" id="KW-0407">Ion channel</keyword>
<feature type="transmembrane region" description="Helical" evidence="11">
    <location>
        <begin position="149"/>
        <end position="166"/>
    </location>
</feature>
<evidence type="ECO:0000256" key="10">
    <source>
        <dbReference type="ARBA" id="ARBA00023303"/>
    </source>
</evidence>
<dbReference type="PANTHER" id="PTHR18945">
    <property type="entry name" value="NEUROTRANSMITTER GATED ION CHANNEL"/>
    <property type="match status" value="1"/>
</dbReference>
<dbReference type="Pfam" id="PF02932">
    <property type="entry name" value="Neur_chan_memb"/>
    <property type="match status" value="1"/>
</dbReference>
<dbReference type="VEuPathDB" id="VectorBase:ISCI022627"/>
<sequence>SNEIEGHFHDITQPNVLVRVFPDGRIMHSLRLTMTLACPMDLQNYPFDRQICSVVLVSYAHTTEDIIYKWSEDNPLQVARNLHIRKFNLVGFSNTTCRSRTRTGSYSCLRADFAYERVPHTTMIKVFIPCAMLVLLSWIPLWLNPKATLLRFLVPLLVLLAMANAVNTLNQHHIPQTGYVKSVDVWTGTCLTFVFAMLLEVTTVDYVLRVYRKDQDNSPLNTGDELAVSHTLEIADGKTDASAAPTHRSTFSNWLRRRRSAVEWIDLVSRVIFPAAFVLFVIIYRCCYTSHE</sequence>
<keyword evidence="5 11" id="KW-0812">Transmembrane</keyword>
<evidence type="ECO:0000256" key="7">
    <source>
        <dbReference type="ARBA" id="ARBA00022989"/>
    </source>
</evidence>
<keyword evidence="9 11" id="KW-0472">Membrane</keyword>
<feature type="domain" description="Neurotransmitter-gated ion-channel ligand-binding" evidence="12">
    <location>
        <begin position="7"/>
        <end position="109"/>
    </location>
</feature>
<evidence type="ECO:0000256" key="5">
    <source>
        <dbReference type="ARBA" id="ARBA00022692"/>
    </source>
</evidence>
<keyword evidence="7 11" id="KW-1133">Transmembrane helix</keyword>
<evidence type="ECO:0000313" key="14">
    <source>
        <dbReference type="EMBL" id="AGN03800.1"/>
    </source>
</evidence>
<evidence type="ECO:0000256" key="6">
    <source>
        <dbReference type="ARBA" id="ARBA00022729"/>
    </source>
</evidence>
<protein>
    <submittedName>
        <fullName evidence="14">Putative glutamate-gated chloride channel</fullName>
    </submittedName>
</protein>
<dbReference type="Gene3D" id="2.70.170.10">
    <property type="entry name" value="Neurotransmitter-gated ion-channel ligand-binding domain"/>
    <property type="match status" value="1"/>
</dbReference>
<dbReference type="PROSITE" id="PS00236">
    <property type="entry name" value="NEUROTR_ION_CHANNEL"/>
    <property type="match status" value="1"/>
</dbReference>
<evidence type="ECO:0000256" key="11">
    <source>
        <dbReference type="SAM" id="Phobius"/>
    </source>
</evidence>
<evidence type="ECO:0000256" key="9">
    <source>
        <dbReference type="ARBA" id="ARBA00023136"/>
    </source>
</evidence>
<dbReference type="GO" id="GO:0004888">
    <property type="term" value="F:transmembrane signaling receptor activity"/>
    <property type="evidence" value="ECO:0007669"/>
    <property type="project" value="InterPro"/>
</dbReference>
<evidence type="ECO:0000256" key="4">
    <source>
        <dbReference type="ARBA" id="ARBA00022475"/>
    </source>
</evidence>
<evidence type="ECO:0000256" key="8">
    <source>
        <dbReference type="ARBA" id="ARBA00023065"/>
    </source>
</evidence>
<feature type="non-terminal residue" evidence="14">
    <location>
        <position position="1"/>
    </location>
</feature>
<evidence type="ECO:0000259" key="13">
    <source>
        <dbReference type="Pfam" id="PF02932"/>
    </source>
</evidence>
<accession>R9S1J0</accession>
<organism evidence="14">
    <name type="scientific">Ixodes scapularis</name>
    <name type="common">Black-legged tick</name>
    <name type="synonym">Deer tick</name>
    <dbReference type="NCBI Taxonomy" id="6945"/>
    <lineage>
        <taxon>Eukaryota</taxon>
        <taxon>Metazoa</taxon>
        <taxon>Ecdysozoa</taxon>
        <taxon>Arthropoda</taxon>
        <taxon>Chelicerata</taxon>
        <taxon>Arachnida</taxon>
        <taxon>Acari</taxon>
        <taxon>Parasitiformes</taxon>
        <taxon>Ixodida</taxon>
        <taxon>Ixodoidea</taxon>
        <taxon>Ixodidae</taxon>
        <taxon>Ixodinae</taxon>
        <taxon>Ixodes</taxon>
    </lineage>
</organism>
<dbReference type="GO" id="GO:0005254">
    <property type="term" value="F:chloride channel activity"/>
    <property type="evidence" value="ECO:0007669"/>
    <property type="project" value="UniProtKB-ARBA"/>
</dbReference>
<dbReference type="HOGENOM" id="CLU_010920_1_2_1"/>
<dbReference type="VEuPathDB" id="VectorBase:ISCW022627"/>
<keyword evidence="6" id="KW-0732">Signal</keyword>
<dbReference type="Pfam" id="PF02931">
    <property type="entry name" value="Neur_chan_LBD"/>
    <property type="match status" value="1"/>
</dbReference>
<dbReference type="InterPro" id="IPR006029">
    <property type="entry name" value="Neurotrans-gated_channel_TM"/>
</dbReference>
<feature type="transmembrane region" description="Helical" evidence="11">
    <location>
        <begin position="264"/>
        <end position="284"/>
    </location>
</feature>
<proteinExistence type="evidence at transcript level"/>
<evidence type="ECO:0000256" key="1">
    <source>
        <dbReference type="ARBA" id="ARBA00004141"/>
    </source>
</evidence>
<dbReference type="CDD" id="cd19049">
    <property type="entry name" value="LGIC_TM_anion"/>
    <property type="match status" value="1"/>
</dbReference>
<dbReference type="GO" id="GO:0005230">
    <property type="term" value="F:extracellular ligand-gated monoatomic ion channel activity"/>
    <property type="evidence" value="ECO:0007669"/>
    <property type="project" value="InterPro"/>
</dbReference>
<dbReference type="OrthoDB" id="407674at2759"/>
<dbReference type="SUPFAM" id="SSF63712">
    <property type="entry name" value="Nicotinic receptor ligand binding domain-like"/>
    <property type="match status" value="1"/>
</dbReference>
<dbReference type="GO" id="GO:0099095">
    <property type="term" value="F:ligand-gated monoatomic anion channel activity"/>
    <property type="evidence" value="ECO:0007669"/>
    <property type="project" value="UniProtKB-ARBA"/>
</dbReference>
<comment type="subcellular location">
    <subcellularLocation>
        <location evidence="2">Cell membrane</location>
    </subcellularLocation>
    <subcellularLocation>
        <location evidence="1">Membrane</location>
        <topology evidence="1">Multi-pass membrane protein</topology>
    </subcellularLocation>
</comment>
<evidence type="ECO:0000256" key="3">
    <source>
        <dbReference type="ARBA" id="ARBA00022448"/>
    </source>
</evidence>
<keyword evidence="8" id="KW-0406">Ion transport</keyword>
<dbReference type="Gene3D" id="1.20.58.390">
    <property type="entry name" value="Neurotransmitter-gated ion-channel transmembrane domain"/>
    <property type="match status" value="1"/>
</dbReference>
<dbReference type="InterPro" id="IPR006201">
    <property type="entry name" value="Neur_channel"/>
</dbReference>
<dbReference type="PRINTS" id="PR00253">
    <property type="entry name" value="GABAARECEPTR"/>
</dbReference>
<dbReference type="VEuPathDB" id="VectorBase:ISCP_024783"/>
<reference evidence="14" key="1">
    <citation type="submission" date="2013-02" db="EMBL/GenBank/DDBJ databases">
        <title>The cys-loop ligand-gated ion channel gene superfamily of the black-legged tick, Ixodes scapularis.</title>
        <authorList>
            <person name="Lees K."/>
            <person name="Sattelle D.B."/>
        </authorList>
    </citation>
    <scope>NUCLEOTIDE SEQUENCE</scope>
    <source>
        <strain evidence="14">Wikel</strain>
    </source>
</reference>
<evidence type="ECO:0000256" key="2">
    <source>
        <dbReference type="ARBA" id="ARBA00004236"/>
    </source>
</evidence>
<dbReference type="InterPro" id="IPR036734">
    <property type="entry name" value="Neur_chan_lig-bd_sf"/>
</dbReference>
<dbReference type="AlphaFoldDB" id="R9S1J0"/>
<dbReference type="EMBL" id="KC710952">
    <property type="protein sequence ID" value="AGN03800.1"/>
    <property type="molecule type" value="mRNA"/>
</dbReference>
<evidence type="ECO:0000259" key="12">
    <source>
        <dbReference type="Pfam" id="PF02931"/>
    </source>
</evidence>
<feature type="transmembrane region" description="Helical" evidence="11">
    <location>
        <begin position="123"/>
        <end position="142"/>
    </location>
</feature>
<dbReference type="InterPro" id="IPR036719">
    <property type="entry name" value="Neuro-gated_channel_TM_sf"/>
</dbReference>
<dbReference type="InterPro" id="IPR018000">
    <property type="entry name" value="Neurotransmitter_ion_chnl_CS"/>
</dbReference>
<name>R9S1J0_IXOSC</name>
<dbReference type="InterPro" id="IPR006202">
    <property type="entry name" value="Neur_chan_lig-bd"/>
</dbReference>
<dbReference type="SUPFAM" id="SSF90112">
    <property type="entry name" value="Neurotransmitter-gated ion-channel transmembrane pore"/>
    <property type="match status" value="1"/>
</dbReference>